<protein>
    <submittedName>
        <fullName evidence="2">Uncharacterized protein</fullName>
    </submittedName>
</protein>
<dbReference type="Proteomes" id="UP000499080">
    <property type="component" value="Unassembled WGS sequence"/>
</dbReference>
<name>A0A4Y2K386_ARAVE</name>
<dbReference type="EMBL" id="BGPR01004132">
    <property type="protein sequence ID" value="GBM96298.1"/>
    <property type="molecule type" value="Genomic_DNA"/>
</dbReference>
<comment type="caution">
    <text evidence="2">The sequence shown here is derived from an EMBL/GenBank/DDBJ whole genome shotgun (WGS) entry which is preliminary data.</text>
</comment>
<gene>
    <name evidence="2" type="ORF">AVEN_63270_1</name>
</gene>
<evidence type="ECO:0000313" key="3">
    <source>
        <dbReference type="Proteomes" id="UP000499080"/>
    </source>
</evidence>
<feature type="compositionally biased region" description="Basic and acidic residues" evidence="1">
    <location>
        <begin position="47"/>
        <end position="57"/>
    </location>
</feature>
<feature type="region of interest" description="Disordered" evidence="1">
    <location>
        <begin position="23"/>
        <end position="69"/>
    </location>
</feature>
<evidence type="ECO:0000256" key="1">
    <source>
        <dbReference type="SAM" id="MobiDB-lite"/>
    </source>
</evidence>
<reference evidence="2 3" key="1">
    <citation type="journal article" date="2019" name="Sci. Rep.">
        <title>Orb-weaving spider Araneus ventricosus genome elucidates the spidroin gene catalogue.</title>
        <authorList>
            <person name="Kono N."/>
            <person name="Nakamura H."/>
            <person name="Ohtoshi R."/>
            <person name="Moran D.A.P."/>
            <person name="Shinohara A."/>
            <person name="Yoshida Y."/>
            <person name="Fujiwara M."/>
            <person name="Mori M."/>
            <person name="Tomita M."/>
            <person name="Arakawa K."/>
        </authorList>
    </citation>
    <scope>NUCLEOTIDE SEQUENCE [LARGE SCALE GENOMIC DNA]</scope>
</reference>
<evidence type="ECO:0000313" key="2">
    <source>
        <dbReference type="EMBL" id="GBM96298.1"/>
    </source>
</evidence>
<organism evidence="2 3">
    <name type="scientific">Araneus ventricosus</name>
    <name type="common">Orbweaver spider</name>
    <name type="synonym">Epeira ventricosa</name>
    <dbReference type="NCBI Taxonomy" id="182803"/>
    <lineage>
        <taxon>Eukaryota</taxon>
        <taxon>Metazoa</taxon>
        <taxon>Ecdysozoa</taxon>
        <taxon>Arthropoda</taxon>
        <taxon>Chelicerata</taxon>
        <taxon>Arachnida</taxon>
        <taxon>Araneae</taxon>
        <taxon>Araneomorphae</taxon>
        <taxon>Entelegynae</taxon>
        <taxon>Araneoidea</taxon>
        <taxon>Araneidae</taxon>
        <taxon>Araneus</taxon>
    </lineage>
</organism>
<dbReference type="AlphaFoldDB" id="A0A4Y2K386"/>
<proteinExistence type="predicted"/>
<accession>A0A4Y2K386</accession>
<keyword evidence="3" id="KW-1185">Reference proteome</keyword>
<sequence>MKTSQPSTFCQILAALRRVWAPPAAKQGEDPDPDSGLTGRRQRVKVPGRDECQEGSKTKRRRGKLETRQVRRRKKKCNLCAWKPLVVVTKSDCTSDWAQRRLCFRVGFGLNGYCQIEEDRAQVDKCYVQGRFLE</sequence>